<feature type="compositionally biased region" description="Basic and acidic residues" evidence="3">
    <location>
        <begin position="72"/>
        <end position="85"/>
    </location>
</feature>
<feature type="compositionally biased region" description="Basic and acidic residues" evidence="3">
    <location>
        <begin position="195"/>
        <end position="204"/>
    </location>
</feature>
<dbReference type="Gene3D" id="1.10.1200.10">
    <property type="entry name" value="ACP-like"/>
    <property type="match status" value="1"/>
</dbReference>
<dbReference type="InterPro" id="IPR006162">
    <property type="entry name" value="Ppantetheine_attach_site"/>
</dbReference>
<evidence type="ECO:0000256" key="3">
    <source>
        <dbReference type="SAM" id="MobiDB-lite"/>
    </source>
</evidence>
<dbReference type="InterPro" id="IPR036736">
    <property type="entry name" value="ACP-like_sf"/>
</dbReference>
<organism evidence="5 6">
    <name type="scientific">Enhygromyxa salina</name>
    <dbReference type="NCBI Taxonomy" id="215803"/>
    <lineage>
        <taxon>Bacteria</taxon>
        <taxon>Pseudomonadati</taxon>
        <taxon>Myxococcota</taxon>
        <taxon>Polyangia</taxon>
        <taxon>Nannocystales</taxon>
        <taxon>Nannocystaceae</taxon>
        <taxon>Enhygromyxa</taxon>
    </lineage>
</organism>
<proteinExistence type="predicted"/>
<gene>
    <name evidence="5" type="ORF">ENSA7_10510</name>
</gene>
<feature type="region of interest" description="Disordered" evidence="3">
    <location>
        <begin position="176"/>
        <end position="204"/>
    </location>
</feature>
<keyword evidence="1" id="KW-0596">Phosphopantetheine</keyword>
<evidence type="ECO:0000256" key="1">
    <source>
        <dbReference type="ARBA" id="ARBA00022450"/>
    </source>
</evidence>
<dbReference type="SUPFAM" id="SSF47336">
    <property type="entry name" value="ACP-like"/>
    <property type="match status" value="1"/>
</dbReference>
<comment type="caution">
    <text evidence="5">The sequence shown here is derived from an EMBL/GenBank/DDBJ whole genome shotgun (WGS) entry which is preliminary data.</text>
</comment>
<evidence type="ECO:0000259" key="4">
    <source>
        <dbReference type="SMART" id="SM00823"/>
    </source>
</evidence>
<accession>A0A2S9YVC5</accession>
<reference evidence="5 6" key="1">
    <citation type="submission" date="2018-03" db="EMBL/GenBank/DDBJ databases">
        <title>Draft Genome Sequences of the Obligatory Marine Myxobacteria Enhygromyxa salina SWB007.</title>
        <authorList>
            <person name="Poehlein A."/>
            <person name="Moghaddam J.A."/>
            <person name="Harms H."/>
            <person name="Alanjari M."/>
            <person name="Koenig G.M."/>
            <person name="Daniel R."/>
            <person name="Schaeberle T.F."/>
        </authorList>
    </citation>
    <scope>NUCLEOTIDE SEQUENCE [LARGE SCALE GENOMIC DNA]</scope>
    <source>
        <strain evidence="5 6">SWB007</strain>
    </source>
</reference>
<sequence length="204" mass="22438">MTQLPGQRTVITTQHDAVPAAAGTLAIDSSNHMTDVAREHEPVTKSAEQKNLRAHLERATAALEQAKQRQRARLDASREAHERGRLRPASLHRGEWQRSAASGISVTPTGPLAFTARSPSALRRQVPRDRAPLDLVHSEIASVLGDRPREELGLDSLVTVELRNRLQVWTGLQPASLRIDPPSPSRPDEASFDMFDSKIEGMNS</sequence>
<feature type="compositionally biased region" description="Polar residues" evidence="3">
    <location>
        <begin position="99"/>
        <end position="108"/>
    </location>
</feature>
<dbReference type="InterPro" id="IPR020806">
    <property type="entry name" value="PKS_PP-bd"/>
</dbReference>
<feature type="region of interest" description="Disordered" evidence="3">
    <location>
        <begin position="64"/>
        <end position="126"/>
    </location>
</feature>
<dbReference type="PROSITE" id="PS00012">
    <property type="entry name" value="PHOSPHOPANTETHEINE"/>
    <property type="match status" value="1"/>
</dbReference>
<name>A0A2S9YVC5_9BACT</name>
<evidence type="ECO:0000256" key="2">
    <source>
        <dbReference type="ARBA" id="ARBA00022553"/>
    </source>
</evidence>
<evidence type="ECO:0000313" key="6">
    <source>
        <dbReference type="Proteomes" id="UP000238823"/>
    </source>
</evidence>
<dbReference type="EMBL" id="PVNL01000030">
    <property type="protein sequence ID" value="PRQ09061.1"/>
    <property type="molecule type" value="Genomic_DNA"/>
</dbReference>
<dbReference type="AlphaFoldDB" id="A0A2S9YVC5"/>
<evidence type="ECO:0000313" key="5">
    <source>
        <dbReference type="EMBL" id="PRQ09061.1"/>
    </source>
</evidence>
<feature type="domain" description="Polyketide synthase-like phosphopantetheine-binding" evidence="4">
    <location>
        <begin position="133"/>
        <end position="179"/>
    </location>
</feature>
<keyword evidence="2" id="KW-0597">Phosphoprotein</keyword>
<dbReference type="SMART" id="SM00823">
    <property type="entry name" value="PKS_PP"/>
    <property type="match status" value="1"/>
</dbReference>
<dbReference type="Proteomes" id="UP000238823">
    <property type="component" value="Unassembled WGS sequence"/>
</dbReference>
<protein>
    <recommendedName>
        <fullName evidence="4">Polyketide synthase-like phosphopantetheine-binding domain-containing protein</fullName>
    </recommendedName>
</protein>
<dbReference type="GO" id="GO:0031177">
    <property type="term" value="F:phosphopantetheine binding"/>
    <property type="evidence" value="ECO:0007669"/>
    <property type="project" value="InterPro"/>
</dbReference>